<name>A0AAN7QNT4_9MYRT</name>
<evidence type="ECO:0000313" key="1">
    <source>
        <dbReference type="EMBL" id="KAK4773539.1"/>
    </source>
</evidence>
<evidence type="ECO:0000313" key="2">
    <source>
        <dbReference type="Proteomes" id="UP001345219"/>
    </source>
</evidence>
<keyword evidence="2" id="KW-1185">Reference proteome</keyword>
<protein>
    <submittedName>
        <fullName evidence="1">Uncharacterized protein</fullName>
    </submittedName>
</protein>
<dbReference type="EMBL" id="JAXIOK010000004">
    <property type="protein sequence ID" value="KAK4773539.1"/>
    <property type="molecule type" value="Genomic_DNA"/>
</dbReference>
<dbReference type="Proteomes" id="UP001345219">
    <property type="component" value="Chromosome 22"/>
</dbReference>
<dbReference type="AlphaFoldDB" id="A0AAN7QNT4"/>
<accession>A0AAN7QNT4</accession>
<gene>
    <name evidence="1" type="ORF">SAY87_028558</name>
</gene>
<reference evidence="1 2" key="1">
    <citation type="journal article" date="2023" name="Hortic Res">
        <title>Pangenome of water caltrop reveals structural variations and asymmetric subgenome divergence after allopolyploidization.</title>
        <authorList>
            <person name="Zhang X."/>
            <person name="Chen Y."/>
            <person name="Wang L."/>
            <person name="Yuan Y."/>
            <person name="Fang M."/>
            <person name="Shi L."/>
            <person name="Lu R."/>
            <person name="Comes H.P."/>
            <person name="Ma Y."/>
            <person name="Chen Y."/>
            <person name="Huang G."/>
            <person name="Zhou Y."/>
            <person name="Zheng Z."/>
            <person name="Qiu Y."/>
        </authorList>
    </citation>
    <scope>NUCLEOTIDE SEQUENCE [LARGE SCALE GENOMIC DNA]</scope>
    <source>
        <tissue evidence="1">Roots</tissue>
    </source>
</reference>
<organism evidence="1 2">
    <name type="scientific">Trapa incisa</name>
    <dbReference type="NCBI Taxonomy" id="236973"/>
    <lineage>
        <taxon>Eukaryota</taxon>
        <taxon>Viridiplantae</taxon>
        <taxon>Streptophyta</taxon>
        <taxon>Embryophyta</taxon>
        <taxon>Tracheophyta</taxon>
        <taxon>Spermatophyta</taxon>
        <taxon>Magnoliopsida</taxon>
        <taxon>eudicotyledons</taxon>
        <taxon>Gunneridae</taxon>
        <taxon>Pentapetalae</taxon>
        <taxon>rosids</taxon>
        <taxon>malvids</taxon>
        <taxon>Myrtales</taxon>
        <taxon>Lythraceae</taxon>
        <taxon>Trapa</taxon>
    </lineage>
</organism>
<proteinExistence type="predicted"/>
<sequence>MAKVGLQLWVNHTEYSIVQSLVELIKLGIKHQLWEAASKEIVQPLHSCICFPTKYWESLPLCHVPMENSRLAASFLYHESIAGALLQLFISLPFSNSQAGEAIWSMQLKLLVAVLQLLPTILLLSGPPSCRKASLLL</sequence>
<comment type="caution">
    <text evidence="1">The sequence shown here is derived from an EMBL/GenBank/DDBJ whole genome shotgun (WGS) entry which is preliminary data.</text>
</comment>